<keyword evidence="8 13" id="KW-0547">Nucleotide-binding</keyword>
<evidence type="ECO:0000256" key="10">
    <source>
        <dbReference type="ARBA" id="ARBA00022840"/>
    </source>
</evidence>
<dbReference type="GO" id="GO:0005737">
    <property type="term" value="C:cytoplasm"/>
    <property type="evidence" value="ECO:0007669"/>
    <property type="project" value="UniProtKB-SubCell"/>
</dbReference>
<dbReference type="InterPro" id="IPR013750">
    <property type="entry name" value="GHMP_kinase_C_dom"/>
</dbReference>
<comment type="function">
    <text evidence="12 13">Catalyzes the ATP-dependent phosphorylation of L-homoserine to L-homoserine phosphate.</text>
</comment>
<accession>A0AB39HSH4</accession>
<keyword evidence="10 13" id="KW-0067">ATP-binding</keyword>
<evidence type="ECO:0000256" key="13">
    <source>
        <dbReference type="HAMAP-Rule" id="MF_00384"/>
    </source>
</evidence>
<dbReference type="Pfam" id="PF00288">
    <property type="entry name" value="GHMP_kinases_N"/>
    <property type="match status" value="1"/>
</dbReference>
<dbReference type="EC" id="2.7.1.39" evidence="3 13"/>
<dbReference type="GO" id="GO:0004413">
    <property type="term" value="F:homoserine kinase activity"/>
    <property type="evidence" value="ECO:0007669"/>
    <property type="project" value="UniProtKB-UniRule"/>
</dbReference>
<keyword evidence="6 13" id="KW-0808">Transferase</keyword>
<evidence type="ECO:0000259" key="14">
    <source>
        <dbReference type="Pfam" id="PF00288"/>
    </source>
</evidence>
<comment type="catalytic activity">
    <reaction evidence="11 13">
        <text>L-homoserine + ATP = O-phospho-L-homoserine + ADP + H(+)</text>
        <dbReference type="Rhea" id="RHEA:13985"/>
        <dbReference type="ChEBI" id="CHEBI:15378"/>
        <dbReference type="ChEBI" id="CHEBI:30616"/>
        <dbReference type="ChEBI" id="CHEBI:57476"/>
        <dbReference type="ChEBI" id="CHEBI:57590"/>
        <dbReference type="ChEBI" id="CHEBI:456216"/>
        <dbReference type="EC" id="2.7.1.39"/>
    </reaction>
</comment>
<dbReference type="SUPFAM" id="SSF55060">
    <property type="entry name" value="GHMP Kinase, C-terminal domain"/>
    <property type="match status" value="1"/>
</dbReference>
<dbReference type="InterPro" id="IPR006203">
    <property type="entry name" value="GHMP_knse_ATP-bd_CS"/>
</dbReference>
<dbReference type="AlphaFoldDB" id="A0AB39HSH4"/>
<dbReference type="InterPro" id="IPR020568">
    <property type="entry name" value="Ribosomal_Su5_D2-typ_SF"/>
</dbReference>
<dbReference type="SUPFAM" id="SSF54211">
    <property type="entry name" value="Ribosomal protein S5 domain 2-like"/>
    <property type="match status" value="1"/>
</dbReference>
<evidence type="ECO:0000256" key="11">
    <source>
        <dbReference type="ARBA" id="ARBA00049375"/>
    </source>
</evidence>
<comment type="pathway">
    <text evidence="1 13">Amino-acid biosynthesis; L-threonine biosynthesis; L-threonine from L-aspartate: step 4/5.</text>
</comment>
<proteinExistence type="inferred from homology"/>
<dbReference type="PROSITE" id="PS00627">
    <property type="entry name" value="GHMP_KINASES_ATP"/>
    <property type="match status" value="1"/>
</dbReference>
<evidence type="ECO:0000256" key="8">
    <source>
        <dbReference type="ARBA" id="ARBA00022741"/>
    </source>
</evidence>
<evidence type="ECO:0000256" key="4">
    <source>
        <dbReference type="ARBA" id="ARBA00017858"/>
    </source>
</evidence>
<dbReference type="GO" id="GO:0009088">
    <property type="term" value="P:threonine biosynthetic process"/>
    <property type="evidence" value="ECO:0007669"/>
    <property type="project" value="UniProtKB-UniRule"/>
</dbReference>
<dbReference type="PIRSF" id="PIRSF000676">
    <property type="entry name" value="Homoser_kin"/>
    <property type="match status" value="1"/>
</dbReference>
<sequence length="299" mass="32763">MRKFSITIPATSANNGPGFDSTGIAVSRYLELHVEPSNHWVFEHDSPYLEPNPQAEKHYIYFIANKIAKQYDKDLPPAKVIVTSDIPLARGLGSSASAVVAGIELANQLCDLGLTDRDKLKLATSFEGHPDNVAPAIFGGFVISAQFSNDDIDYIKLPKLELDTVIYIPNVELKTSESRKVLPDSFSRSDATAASGISNLMLTALMEKNYELAGKMMERDLFHEPYRAKLIPNYDFIKAEAKKLGAYGTVISGAGPTMISFVEKNKGTELAKAMQAKLENYDVSNALLDDTGLCVSFMD</sequence>
<keyword evidence="5 13" id="KW-0028">Amino-acid biosynthesis</keyword>
<dbReference type="InterPro" id="IPR014721">
    <property type="entry name" value="Ribsml_uS5_D2-typ_fold_subgr"/>
</dbReference>
<dbReference type="RefSeq" id="WP_368653844.1">
    <property type="nucleotide sequence ID" value="NZ_CP162599.1"/>
</dbReference>
<dbReference type="InterPro" id="IPR000870">
    <property type="entry name" value="Homoserine_kinase"/>
</dbReference>
<dbReference type="PANTHER" id="PTHR20861">
    <property type="entry name" value="HOMOSERINE/4-DIPHOSPHOCYTIDYL-2-C-METHYL-D-ERYTHRITOL KINASE"/>
    <property type="match status" value="1"/>
</dbReference>
<keyword evidence="7 13" id="KW-0791">Threonine biosynthesis</keyword>
<comment type="similarity">
    <text evidence="2 13">Belongs to the GHMP kinase family. Homoserine kinase subfamily.</text>
</comment>
<dbReference type="PRINTS" id="PR00958">
    <property type="entry name" value="HOMSERKINASE"/>
</dbReference>
<dbReference type="HAMAP" id="MF_00384">
    <property type="entry name" value="Homoser_kinase"/>
    <property type="match status" value="1"/>
</dbReference>
<dbReference type="Gene3D" id="3.30.70.890">
    <property type="entry name" value="GHMP kinase, C-terminal domain"/>
    <property type="match status" value="1"/>
</dbReference>
<evidence type="ECO:0000256" key="9">
    <source>
        <dbReference type="ARBA" id="ARBA00022777"/>
    </source>
</evidence>
<evidence type="ECO:0000256" key="12">
    <source>
        <dbReference type="ARBA" id="ARBA00049954"/>
    </source>
</evidence>
<reference evidence="16" key="1">
    <citation type="submission" date="2024-07" db="EMBL/GenBank/DDBJ databases">
        <title>Halotolerant mesophilic bacterium Ornithinibacillus sp. 4-3, sp. nov., isolated from soil.</title>
        <authorList>
            <person name="Sidarenka A.V."/>
            <person name="Guliayeva D.E."/>
            <person name="Leanovich S.I."/>
            <person name="Hileuskaya K.S."/>
            <person name="Akhremchuk A.E."/>
            <person name="Sikolenko M.A."/>
            <person name="Valentovich L.N."/>
        </authorList>
    </citation>
    <scope>NUCLEOTIDE SEQUENCE</scope>
    <source>
        <strain evidence="16">4-3</strain>
    </source>
</reference>
<evidence type="ECO:0000256" key="7">
    <source>
        <dbReference type="ARBA" id="ARBA00022697"/>
    </source>
</evidence>
<feature type="binding site" evidence="13">
    <location>
        <begin position="87"/>
        <end position="97"/>
    </location>
    <ligand>
        <name>ATP</name>
        <dbReference type="ChEBI" id="CHEBI:30616"/>
    </ligand>
</feature>
<dbReference type="EMBL" id="CP162599">
    <property type="protein sequence ID" value="XDK33161.1"/>
    <property type="molecule type" value="Genomic_DNA"/>
</dbReference>
<dbReference type="PANTHER" id="PTHR20861:SF1">
    <property type="entry name" value="HOMOSERINE KINASE"/>
    <property type="match status" value="1"/>
</dbReference>
<dbReference type="InterPro" id="IPR006204">
    <property type="entry name" value="GHMP_kinase_N_dom"/>
</dbReference>
<evidence type="ECO:0000256" key="6">
    <source>
        <dbReference type="ARBA" id="ARBA00022679"/>
    </source>
</evidence>
<name>A0AB39HSH4_9BACI</name>
<gene>
    <name evidence="13 16" type="primary">thrB</name>
    <name evidence="16" type="ORF">AB4Y30_01990</name>
</gene>
<organism evidence="16">
    <name type="scientific">Ornithinibacillus sp. 4-3</name>
    <dbReference type="NCBI Taxonomy" id="3231488"/>
    <lineage>
        <taxon>Bacteria</taxon>
        <taxon>Bacillati</taxon>
        <taxon>Bacillota</taxon>
        <taxon>Bacilli</taxon>
        <taxon>Bacillales</taxon>
        <taxon>Bacillaceae</taxon>
        <taxon>Ornithinibacillus</taxon>
    </lineage>
</organism>
<keyword evidence="9 13" id="KW-0418">Kinase</keyword>
<evidence type="ECO:0000313" key="16">
    <source>
        <dbReference type="EMBL" id="XDK33161.1"/>
    </source>
</evidence>
<dbReference type="InterPro" id="IPR036554">
    <property type="entry name" value="GHMP_kinase_C_sf"/>
</dbReference>
<evidence type="ECO:0000256" key="3">
    <source>
        <dbReference type="ARBA" id="ARBA00012078"/>
    </source>
</evidence>
<feature type="domain" description="GHMP kinase C-terminal" evidence="15">
    <location>
        <begin position="201"/>
        <end position="279"/>
    </location>
</feature>
<protein>
    <recommendedName>
        <fullName evidence="4 13">Homoserine kinase</fullName>
        <shortName evidence="13">HK</shortName>
        <shortName evidence="13">HSK</shortName>
        <ecNumber evidence="3 13">2.7.1.39</ecNumber>
    </recommendedName>
</protein>
<evidence type="ECO:0000256" key="5">
    <source>
        <dbReference type="ARBA" id="ARBA00022605"/>
    </source>
</evidence>
<comment type="subcellular location">
    <subcellularLocation>
        <location evidence="13">Cytoplasm</location>
    </subcellularLocation>
</comment>
<evidence type="ECO:0000256" key="1">
    <source>
        <dbReference type="ARBA" id="ARBA00005015"/>
    </source>
</evidence>
<keyword evidence="13" id="KW-0963">Cytoplasm</keyword>
<dbReference type="NCBIfam" id="TIGR00191">
    <property type="entry name" value="thrB"/>
    <property type="match status" value="1"/>
</dbReference>
<feature type="domain" description="GHMP kinase N-terminal" evidence="14">
    <location>
        <begin position="59"/>
        <end position="140"/>
    </location>
</feature>
<dbReference type="Pfam" id="PF08544">
    <property type="entry name" value="GHMP_kinases_C"/>
    <property type="match status" value="1"/>
</dbReference>
<evidence type="ECO:0000259" key="15">
    <source>
        <dbReference type="Pfam" id="PF08544"/>
    </source>
</evidence>
<dbReference type="Gene3D" id="3.30.230.10">
    <property type="match status" value="1"/>
</dbReference>
<dbReference type="GO" id="GO:0005524">
    <property type="term" value="F:ATP binding"/>
    <property type="evidence" value="ECO:0007669"/>
    <property type="project" value="UniProtKB-UniRule"/>
</dbReference>
<evidence type="ECO:0000256" key="2">
    <source>
        <dbReference type="ARBA" id="ARBA00007370"/>
    </source>
</evidence>